<sequence length="265" mass="29357">MQLCSIASGSSGNCIYMGTDNTHLLVDAGISGKKIEHGLQEIGIKADEIQGLLVTHEHVDHIAGLGVMARRYGYPIYATQGTIDAIMAGGKVGKVDMQLFRVIRPDEDFVIGDLKVQPYHISHDAADPVCYVFRQGAKSGAVVTDLGVYDSYLISKLQKMDLLFVEANHDIRMLQVGRYPYYLKQRILGERGHLSNEMTGQLLSELLHDDTKAVMLGHLSHENNYPELAFETVRLEIAAGDNKYKADDFPIHVAPRSQLSTQLFV</sequence>
<evidence type="ECO:0000313" key="2">
    <source>
        <dbReference type="EMBL" id="SDB20197.1"/>
    </source>
</evidence>
<evidence type="ECO:0000259" key="1">
    <source>
        <dbReference type="SMART" id="SM00849"/>
    </source>
</evidence>
<organism evidence="2 3">
    <name type="scientific">Eubacterium oxidoreducens</name>
    <dbReference type="NCBI Taxonomy" id="1732"/>
    <lineage>
        <taxon>Bacteria</taxon>
        <taxon>Bacillati</taxon>
        <taxon>Bacillota</taxon>
        <taxon>Clostridia</taxon>
        <taxon>Eubacteriales</taxon>
        <taxon>Eubacteriaceae</taxon>
        <taxon>Eubacterium</taxon>
    </lineage>
</organism>
<dbReference type="AlphaFoldDB" id="A0A1G6BHX1"/>
<dbReference type="InterPro" id="IPR052533">
    <property type="entry name" value="WalJ/YycJ-like"/>
</dbReference>
<dbReference type="PANTHER" id="PTHR47619:SF1">
    <property type="entry name" value="EXODEOXYRIBONUCLEASE WALJ"/>
    <property type="match status" value="1"/>
</dbReference>
<dbReference type="SMART" id="SM00849">
    <property type="entry name" value="Lactamase_B"/>
    <property type="match status" value="1"/>
</dbReference>
<gene>
    <name evidence="2" type="ORF">SAMN02910417_01536</name>
</gene>
<feature type="domain" description="Metallo-beta-lactamase" evidence="1">
    <location>
        <begin position="11"/>
        <end position="193"/>
    </location>
</feature>
<dbReference type="InterPro" id="IPR001279">
    <property type="entry name" value="Metallo-B-lactamas"/>
</dbReference>
<dbReference type="SUPFAM" id="SSF56281">
    <property type="entry name" value="Metallo-hydrolase/oxidoreductase"/>
    <property type="match status" value="1"/>
</dbReference>
<keyword evidence="3" id="KW-1185">Reference proteome</keyword>
<dbReference type="PANTHER" id="PTHR47619">
    <property type="entry name" value="METALLO-HYDROLASE YYCJ-RELATED"/>
    <property type="match status" value="1"/>
</dbReference>
<proteinExistence type="predicted"/>
<protein>
    <submittedName>
        <fullName evidence="2">Phosphoribosyl 1,2-cyclic phosphodiesterase</fullName>
    </submittedName>
</protein>
<reference evidence="2 3" key="1">
    <citation type="submission" date="2016-10" db="EMBL/GenBank/DDBJ databases">
        <authorList>
            <person name="de Groot N.N."/>
        </authorList>
    </citation>
    <scope>NUCLEOTIDE SEQUENCE [LARGE SCALE GENOMIC DNA]</scope>
    <source>
        <strain evidence="2 3">DSM 3217</strain>
    </source>
</reference>
<name>A0A1G6BHX1_EUBOX</name>
<dbReference type="EMBL" id="FMXR01000010">
    <property type="protein sequence ID" value="SDB20197.1"/>
    <property type="molecule type" value="Genomic_DNA"/>
</dbReference>
<dbReference type="Pfam" id="PF00753">
    <property type="entry name" value="Lactamase_B"/>
    <property type="match status" value="1"/>
</dbReference>
<dbReference type="Gene3D" id="3.60.15.10">
    <property type="entry name" value="Ribonuclease Z/Hydroxyacylglutathione hydrolase-like"/>
    <property type="match status" value="1"/>
</dbReference>
<dbReference type="OrthoDB" id="9781189at2"/>
<dbReference type="InterPro" id="IPR036866">
    <property type="entry name" value="RibonucZ/Hydroxyglut_hydro"/>
</dbReference>
<accession>A0A1G6BHX1</accession>
<dbReference type="RefSeq" id="WP_090173776.1">
    <property type="nucleotide sequence ID" value="NZ_FMXR01000010.1"/>
</dbReference>
<dbReference type="STRING" id="1732.SAMN02910417_01536"/>
<dbReference type="Proteomes" id="UP000199228">
    <property type="component" value="Unassembled WGS sequence"/>
</dbReference>
<evidence type="ECO:0000313" key="3">
    <source>
        <dbReference type="Proteomes" id="UP000199228"/>
    </source>
</evidence>